<organism evidence="1 2">
    <name type="scientific">Melia azedarach</name>
    <name type="common">Chinaberry tree</name>
    <dbReference type="NCBI Taxonomy" id="155640"/>
    <lineage>
        <taxon>Eukaryota</taxon>
        <taxon>Viridiplantae</taxon>
        <taxon>Streptophyta</taxon>
        <taxon>Embryophyta</taxon>
        <taxon>Tracheophyta</taxon>
        <taxon>Spermatophyta</taxon>
        <taxon>Magnoliopsida</taxon>
        <taxon>eudicotyledons</taxon>
        <taxon>Gunneridae</taxon>
        <taxon>Pentapetalae</taxon>
        <taxon>rosids</taxon>
        <taxon>malvids</taxon>
        <taxon>Sapindales</taxon>
        <taxon>Meliaceae</taxon>
        <taxon>Melia</taxon>
    </lineage>
</organism>
<protein>
    <submittedName>
        <fullName evidence="1">Ethylene-responsive transcription factor</fullName>
    </submittedName>
</protein>
<gene>
    <name evidence="1" type="ORF">OWV82_000357</name>
</gene>
<sequence length="263" mass="29051">MEKRINIENDARQVIFFSSSSAAATTASSSSSSSSTSWSSINTKESNCIAQKGSRKAEEDEHSNDGRKKNKKDDNGKHPTYRGVRMRSWGKWVSEIREPRKKSRIWLGTYPNAEMAARAHDVAALAIKGRSAYLNFPELANELPRPVSTSPKDIQAAAAKAASGAFQEASQCQAEADQRGQTELLLVSCSSNNLSLDNNTTTTQELTSSPSIDEDDNNLFDLPDLLINGSDRSDGFHNYLSSWQLCAADTGFQLEEPFLWEYR</sequence>
<comment type="caution">
    <text evidence="1">The sequence shown here is derived from an EMBL/GenBank/DDBJ whole genome shotgun (WGS) entry which is preliminary data.</text>
</comment>
<keyword evidence="2" id="KW-1185">Reference proteome</keyword>
<name>A0ACC1YXA6_MELAZ</name>
<evidence type="ECO:0000313" key="2">
    <source>
        <dbReference type="Proteomes" id="UP001164539"/>
    </source>
</evidence>
<dbReference type="EMBL" id="CM051394">
    <property type="protein sequence ID" value="KAJ4727230.1"/>
    <property type="molecule type" value="Genomic_DNA"/>
</dbReference>
<accession>A0ACC1YXA6</accession>
<evidence type="ECO:0000313" key="1">
    <source>
        <dbReference type="EMBL" id="KAJ4727230.1"/>
    </source>
</evidence>
<dbReference type="Proteomes" id="UP001164539">
    <property type="component" value="Chromosome 1"/>
</dbReference>
<proteinExistence type="predicted"/>
<reference evidence="1 2" key="1">
    <citation type="journal article" date="2023" name="Science">
        <title>Complex scaffold remodeling in plant triterpene biosynthesis.</title>
        <authorList>
            <person name="De La Pena R."/>
            <person name="Hodgson H."/>
            <person name="Liu J.C."/>
            <person name="Stephenson M.J."/>
            <person name="Martin A.C."/>
            <person name="Owen C."/>
            <person name="Harkess A."/>
            <person name="Leebens-Mack J."/>
            <person name="Jimenez L.E."/>
            <person name="Osbourn A."/>
            <person name="Sattely E.S."/>
        </authorList>
    </citation>
    <scope>NUCLEOTIDE SEQUENCE [LARGE SCALE GENOMIC DNA]</scope>
    <source>
        <strain evidence="2">cv. JPN11</strain>
        <tissue evidence="1">Leaf</tissue>
    </source>
</reference>